<dbReference type="OrthoDB" id="5396at2759"/>
<dbReference type="Gene3D" id="3.50.30.50">
    <property type="entry name" value="Putative cyclase"/>
    <property type="match status" value="1"/>
</dbReference>
<dbReference type="GO" id="GO:0019441">
    <property type="term" value="P:L-tryptophan catabolic process to kynurenine"/>
    <property type="evidence" value="ECO:0007669"/>
    <property type="project" value="InterPro"/>
</dbReference>
<accession>A0A167FV87</accession>
<dbReference type="PANTHER" id="PTHR34861">
    <property type="match status" value="1"/>
</dbReference>
<dbReference type="STRING" id="1330018.A0A167FV87"/>
<dbReference type="EMBL" id="KV417361">
    <property type="protein sequence ID" value="KZO89880.1"/>
    <property type="molecule type" value="Genomic_DNA"/>
</dbReference>
<dbReference type="InterPro" id="IPR007325">
    <property type="entry name" value="KFase/CYL"/>
</dbReference>
<proteinExistence type="inferred from homology"/>
<dbReference type="Proteomes" id="UP000076738">
    <property type="component" value="Unassembled WGS sequence"/>
</dbReference>
<sequence length="324" mass="36272">MMKRPAFKDLPLGKDDPPYSAWGLYGPDDQLGALNLLTEQVVKTAAEENIKTGVRISLNLPLDVFKDKPFFDRLAFHKDLFPKGPRNVNDDVWHFNTQSSSQWDGLRHFGYQAPRKLAFYNGVTMADIHAEGSTVNGIHAWSDKGIVGRGVLLDFDTWRRKEGIEYDAFKTSPIPLKYLKQVAEAQGVTFRSGDILLTRTGCTKAYLAQSPEERVQTASPNPVSAGGVEQSEKMLEWLWENEFAAVAGDQPSFEAWPTQWKEKDFLALHEVILSGWGMPLGEFFNLEELAEHCQNTGRYTFFVVSEPCNVVGGVASPPNILAIF</sequence>
<comment type="similarity">
    <text evidence="1">Belongs to the Cyclase 1 superfamily.</text>
</comment>
<dbReference type="InterPro" id="IPR037175">
    <property type="entry name" value="KFase_sf"/>
</dbReference>
<evidence type="ECO:0000313" key="3">
    <source>
        <dbReference type="Proteomes" id="UP000076738"/>
    </source>
</evidence>
<protein>
    <recommendedName>
        <fullName evidence="4">Cyclase</fullName>
    </recommendedName>
</protein>
<evidence type="ECO:0000313" key="2">
    <source>
        <dbReference type="EMBL" id="KZO89880.1"/>
    </source>
</evidence>
<dbReference type="Pfam" id="PF04199">
    <property type="entry name" value="Cyclase"/>
    <property type="match status" value="1"/>
</dbReference>
<name>A0A167FV87_CALVF</name>
<dbReference type="GO" id="GO:0004061">
    <property type="term" value="F:arylformamidase activity"/>
    <property type="evidence" value="ECO:0007669"/>
    <property type="project" value="InterPro"/>
</dbReference>
<reference evidence="2 3" key="1">
    <citation type="journal article" date="2016" name="Mol. Biol. Evol.">
        <title>Comparative Genomics of Early-Diverging Mushroom-Forming Fungi Provides Insights into the Origins of Lignocellulose Decay Capabilities.</title>
        <authorList>
            <person name="Nagy L.G."/>
            <person name="Riley R."/>
            <person name="Tritt A."/>
            <person name="Adam C."/>
            <person name="Daum C."/>
            <person name="Floudas D."/>
            <person name="Sun H."/>
            <person name="Yadav J.S."/>
            <person name="Pangilinan J."/>
            <person name="Larsson K.H."/>
            <person name="Matsuura K."/>
            <person name="Barry K."/>
            <person name="Labutti K."/>
            <person name="Kuo R."/>
            <person name="Ohm R.A."/>
            <person name="Bhattacharya S.S."/>
            <person name="Shirouzu T."/>
            <person name="Yoshinaga Y."/>
            <person name="Martin F.M."/>
            <person name="Grigoriev I.V."/>
            <person name="Hibbett D.S."/>
        </authorList>
    </citation>
    <scope>NUCLEOTIDE SEQUENCE [LARGE SCALE GENOMIC DNA]</scope>
    <source>
        <strain evidence="2 3">TUFC12733</strain>
    </source>
</reference>
<dbReference type="AlphaFoldDB" id="A0A167FV87"/>
<evidence type="ECO:0000256" key="1">
    <source>
        <dbReference type="ARBA" id="ARBA00007865"/>
    </source>
</evidence>
<organism evidence="2 3">
    <name type="scientific">Calocera viscosa (strain TUFC12733)</name>
    <dbReference type="NCBI Taxonomy" id="1330018"/>
    <lineage>
        <taxon>Eukaryota</taxon>
        <taxon>Fungi</taxon>
        <taxon>Dikarya</taxon>
        <taxon>Basidiomycota</taxon>
        <taxon>Agaricomycotina</taxon>
        <taxon>Dacrymycetes</taxon>
        <taxon>Dacrymycetales</taxon>
        <taxon>Dacrymycetaceae</taxon>
        <taxon>Calocera</taxon>
    </lineage>
</organism>
<dbReference type="PANTHER" id="PTHR34861:SF11">
    <property type="entry name" value="CYCLASE"/>
    <property type="match status" value="1"/>
</dbReference>
<keyword evidence="3" id="KW-1185">Reference proteome</keyword>
<gene>
    <name evidence="2" type="ORF">CALVIDRAFT_436930</name>
</gene>
<evidence type="ECO:0008006" key="4">
    <source>
        <dbReference type="Google" id="ProtNLM"/>
    </source>
</evidence>
<dbReference type="SUPFAM" id="SSF102198">
    <property type="entry name" value="Putative cyclase"/>
    <property type="match status" value="1"/>
</dbReference>